<dbReference type="InterPro" id="IPR036046">
    <property type="entry name" value="Acylphosphatase-like_dom_sf"/>
</dbReference>
<evidence type="ECO:0000313" key="2">
    <source>
        <dbReference type="Proteomes" id="UP000254343"/>
    </source>
</evidence>
<dbReference type="SUPFAM" id="SSF54975">
    <property type="entry name" value="Acylphosphatase/BLUF domain-like"/>
    <property type="match status" value="1"/>
</dbReference>
<dbReference type="Proteomes" id="UP000254343">
    <property type="component" value="Unassembled WGS sequence"/>
</dbReference>
<reference evidence="1 2" key="1">
    <citation type="submission" date="2018-06" db="EMBL/GenBank/DDBJ databases">
        <authorList>
            <consortium name="Pathogen Informatics"/>
            <person name="Doyle S."/>
        </authorList>
    </citation>
    <scope>NUCLEOTIDE SEQUENCE [LARGE SCALE GENOMIC DNA]</scope>
    <source>
        <strain evidence="1 2">NCTC12722</strain>
    </source>
</reference>
<sequence length="79" mass="8924">MQNVINRVCIAGEVKNADFEAFLEFYVKRLDLRRVAIASREDCIEIDLQGPPELVDMLMIACWLGPPRAAVSDVSLLQF</sequence>
<proteinExistence type="predicted"/>
<accession>A0A380W4T0</accession>
<protein>
    <submittedName>
        <fullName evidence="1">Acylphosphatase</fullName>
    </submittedName>
</protein>
<name>A0A380W4T0_AFIFE</name>
<gene>
    <name evidence="1" type="ORF">NCTC12722_01079</name>
</gene>
<dbReference type="Gene3D" id="3.30.70.100">
    <property type="match status" value="1"/>
</dbReference>
<evidence type="ECO:0000313" key="1">
    <source>
        <dbReference type="EMBL" id="SUU83900.1"/>
    </source>
</evidence>
<dbReference type="AlphaFoldDB" id="A0A380W4T0"/>
<dbReference type="EMBL" id="UIGB01000001">
    <property type="protein sequence ID" value="SUU83900.1"/>
    <property type="molecule type" value="Genomic_DNA"/>
</dbReference>
<organism evidence="1 2">
    <name type="scientific">Afipia felis</name>
    <name type="common">Cat scratch disease bacillus</name>
    <dbReference type="NCBI Taxonomy" id="1035"/>
    <lineage>
        <taxon>Bacteria</taxon>
        <taxon>Pseudomonadati</taxon>
        <taxon>Pseudomonadota</taxon>
        <taxon>Alphaproteobacteria</taxon>
        <taxon>Hyphomicrobiales</taxon>
        <taxon>Nitrobacteraceae</taxon>
        <taxon>Afipia</taxon>
    </lineage>
</organism>